<organism evidence="2 3">
    <name type="scientific">Amphilophus citrinellus</name>
    <name type="common">Midas cichlid</name>
    <name type="synonym">Cichlasoma citrinellum</name>
    <dbReference type="NCBI Taxonomy" id="61819"/>
    <lineage>
        <taxon>Eukaryota</taxon>
        <taxon>Metazoa</taxon>
        <taxon>Chordata</taxon>
        <taxon>Craniata</taxon>
        <taxon>Vertebrata</taxon>
        <taxon>Euteleostomi</taxon>
        <taxon>Actinopterygii</taxon>
        <taxon>Neopterygii</taxon>
        <taxon>Teleostei</taxon>
        <taxon>Neoteleostei</taxon>
        <taxon>Acanthomorphata</taxon>
        <taxon>Ovalentaria</taxon>
        <taxon>Cichlomorphae</taxon>
        <taxon>Cichliformes</taxon>
        <taxon>Cichlidae</taxon>
        <taxon>New World cichlids</taxon>
        <taxon>Cichlasomatinae</taxon>
        <taxon>Heroini</taxon>
        <taxon>Amphilophus</taxon>
    </lineage>
</organism>
<evidence type="ECO:0000313" key="3">
    <source>
        <dbReference type="Proteomes" id="UP000261340"/>
    </source>
</evidence>
<accession>A0A3Q0SXN0</accession>
<evidence type="ECO:0000313" key="2">
    <source>
        <dbReference type="Ensembl" id="ENSACIP00000027477.1"/>
    </source>
</evidence>
<proteinExistence type="predicted"/>
<reference evidence="2" key="2">
    <citation type="submission" date="2025-09" db="UniProtKB">
        <authorList>
            <consortium name="Ensembl"/>
        </authorList>
    </citation>
    <scope>IDENTIFICATION</scope>
</reference>
<dbReference type="Proteomes" id="UP000261340">
    <property type="component" value="Unplaced"/>
</dbReference>
<dbReference type="GeneTree" id="ENSGT00390000013374"/>
<dbReference type="AlphaFoldDB" id="A0A3Q0SXN0"/>
<sequence length="118" mass="13212">MEADGQGSYSLFPALDSIASLSAPAFPSPTSSSEHKAKVKRGPRKNQNEKYRLKYLRLRKAARAMIFENAALCDEVAHIEEKFLRAKEERRSSQTECCFMMSVPFIQWASAARASLPA</sequence>
<reference evidence="2" key="1">
    <citation type="submission" date="2025-08" db="UniProtKB">
        <authorList>
            <consortium name="Ensembl"/>
        </authorList>
    </citation>
    <scope>IDENTIFICATION</scope>
</reference>
<feature type="region of interest" description="Disordered" evidence="1">
    <location>
        <begin position="24"/>
        <end position="48"/>
    </location>
</feature>
<dbReference type="Ensembl" id="ENSACIT00000028200.1">
    <property type="protein sequence ID" value="ENSACIP00000027477.1"/>
    <property type="gene ID" value="ENSACIG00000021274.1"/>
</dbReference>
<protein>
    <submittedName>
        <fullName evidence="2">Transforming growth factor beta regulator 1</fullName>
    </submittedName>
</protein>
<evidence type="ECO:0000256" key="1">
    <source>
        <dbReference type="SAM" id="MobiDB-lite"/>
    </source>
</evidence>
<name>A0A3Q0SXN0_AMPCI</name>
<keyword evidence="3" id="KW-1185">Reference proteome</keyword>